<dbReference type="Gene3D" id="3.40.50.2000">
    <property type="entry name" value="Glycogen Phosphorylase B"/>
    <property type="match status" value="2"/>
</dbReference>
<evidence type="ECO:0000256" key="1">
    <source>
        <dbReference type="ARBA" id="ARBA00022676"/>
    </source>
</evidence>
<reference evidence="4 5" key="1">
    <citation type="submission" date="2019-11" db="EMBL/GenBank/DDBJ databases">
        <title>Acidiferrimicrobium australis gen. nov., sp. nov., an acidophilic and obligately heterotrophic, member of the Actinobacteria that catalyses dissimilatory oxido- reduction of iron isolated from metal-rich acidic water in Chile.</title>
        <authorList>
            <person name="Gonzalez D."/>
            <person name="Huber K."/>
            <person name="Hedrich S."/>
            <person name="Rojas-Villalobos C."/>
            <person name="Quatrini R."/>
            <person name="Dinamarca M.A."/>
            <person name="Schwarz A."/>
            <person name="Canales C."/>
            <person name="Nancucheo I."/>
        </authorList>
    </citation>
    <scope>NUCLEOTIDE SEQUENCE [LARGE SCALE GENOMIC DNA]</scope>
    <source>
        <strain evidence="4 5">USS-CCA1</strain>
    </source>
</reference>
<dbReference type="SUPFAM" id="SSF53756">
    <property type="entry name" value="UDP-Glycosyltransferase/glycogen phosphorylase"/>
    <property type="match status" value="1"/>
</dbReference>
<sequence length="407" mass="44643">MTRPAAGDRLRVLHLIKGFDVGGAERIISLLVQVGDRERFDYAVAHALAGADGLAGPVRAAGVAVHDLGAAGQWDLRWVARLRRLLRDGGFDVLHVHLPYTAGLGRIAAWSLGPGRRPRVVHTQHNMWSRTEWPTRLLSGATWWMDDADLAVAESVKADLPPLLARRTEVVLHGVDRREVSVEAATAVRGELGVKVGEVLVVTVANLRREKAYEVLLEAARRLVDEGLPVRFAAVGHGPLEQEVRALHRRLGLGERFRLLGLRTDVAEILAAADVFTLASHHEGFPLSVMEALGAGVPVVATRVGELPAVVRDGVDGILVPPGDRDALAAALRTVVADEGRRRAMTVAARDGGARFDIRAASQRLEGLYATIGRPPPDRRHGWIWKLRPGERRRRHFRRSAWRYPRA</sequence>
<organism evidence="4 5">
    <name type="scientific">Acidiferrimicrobium australe</name>
    <dbReference type="NCBI Taxonomy" id="2664430"/>
    <lineage>
        <taxon>Bacteria</taxon>
        <taxon>Bacillati</taxon>
        <taxon>Actinomycetota</taxon>
        <taxon>Acidimicrobiia</taxon>
        <taxon>Acidimicrobiales</taxon>
        <taxon>Acidimicrobiaceae</taxon>
        <taxon>Acidiferrimicrobium</taxon>
    </lineage>
</organism>
<keyword evidence="5" id="KW-1185">Reference proteome</keyword>
<dbReference type="EMBL" id="WJHE01000190">
    <property type="protein sequence ID" value="MST31985.1"/>
    <property type="molecule type" value="Genomic_DNA"/>
</dbReference>
<comment type="caution">
    <text evidence="4">The sequence shown here is derived from an EMBL/GenBank/DDBJ whole genome shotgun (WGS) entry which is preliminary data.</text>
</comment>
<gene>
    <name evidence="4" type="ORF">GHK86_04495</name>
</gene>
<evidence type="ECO:0000256" key="2">
    <source>
        <dbReference type="ARBA" id="ARBA00022679"/>
    </source>
</evidence>
<dbReference type="PANTHER" id="PTHR12526:SF636">
    <property type="entry name" value="BLL3647 PROTEIN"/>
    <property type="match status" value="1"/>
</dbReference>
<dbReference type="Pfam" id="PF13692">
    <property type="entry name" value="Glyco_trans_1_4"/>
    <property type="match status" value="1"/>
</dbReference>
<keyword evidence="2" id="KW-0808">Transferase</keyword>
<evidence type="ECO:0000313" key="4">
    <source>
        <dbReference type="EMBL" id="MST31985.1"/>
    </source>
</evidence>
<keyword evidence="1" id="KW-0328">Glycosyltransferase</keyword>
<dbReference type="InterPro" id="IPR028098">
    <property type="entry name" value="Glyco_trans_4-like_N"/>
</dbReference>
<accession>A0ABW9QR31</accession>
<dbReference type="PANTHER" id="PTHR12526">
    <property type="entry name" value="GLYCOSYLTRANSFERASE"/>
    <property type="match status" value="1"/>
</dbReference>
<evidence type="ECO:0000259" key="3">
    <source>
        <dbReference type="Pfam" id="PF13439"/>
    </source>
</evidence>
<feature type="domain" description="Glycosyltransferase subfamily 4-like N-terminal" evidence="3">
    <location>
        <begin position="21"/>
        <end position="177"/>
    </location>
</feature>
<name>A0ABW9QR31_9ACTN</name>
<evidence type="ECO:0000313" key="5">
    <source>
        <dbReference type="Proteomes" id="UP000437736"/>
    </source>
</evidence>
<dbReference type="Pfam" id="PF13439">
    <property type="entry name" value="Glyco_transf_4"/>
    <property type="match status" value="1"/>
</dbReference>
<proteinExistence type="predicted"/>
<protein>
    <submittedName>
        <fullName evidence="4">Glycosyltransferase</fullName>
    </submittedName>
</protein>
<dbReference type="Proteomes" id="UP000437736">
    <property type="component" value="Unassembled WGS sequence"/>
</dbReference>